<dbReference type="Pfam" id="PF09186">
    <property type="entry name" value="DUF1949"/>
    <property type="match status" value="1"/>
</dbReference>
<protein>
    <recommendedName>
        <fullName evidence="1">UPF0029 domain-containing protein</fullName>
    </recommendedName>
</protein>
<feature type="domain" description="UPF0029" evidence="1">
    <location>
        <begin position="12"/>
        <end position="66"/>
    </location>
</feature>
<dbReference type="InterPro" id="IPR035647">
    <property type="entry name" value="EFG_III/V"/>
</dbReference>
<comment type="caution">
    <text evidence="2">The sequence shown here is derived from an EMBL/GenBank/DDBJ whole genome shotgun (WGS) entry which is preliminary data.</text>
</comment>
<dbReference type="PATRIC" id="fig|1265818.5.peg.2097"/>
<reference evidence="2 3" key="1">
    <citation type="journal article" date="2014" name="Int. J. Syst. Evol. Microbiol.">
        <title>Listeria floridensis sp. nov., Listeria aquatica sp. nov., Listeria cornellensis sp. nov., Listeria riparia sp. nov. and Listeria grandensis sp. nov., from agricultural and natural environments.</title>
        <authorList>
            <person name="den Bakker H.C."/>
            <person name="Warchocki S."/>
            <person name="Wright E.M."/>
            <person name="Allred A.F."/>
            <person name="Ahlstrom C."/>
            <person name="Manuel C.S."/>
            <person name="Stasiewicz M.J."/>
            <person name="Burrell A."/>
            <person name="Roof S."/>
            <person name="Strawn L."/>
            <person name="Fortes E.D."/>
            <person name="Nightingale K.K."/>
            <person name="Kephart D."/>
            <person name="Wiedmann M."/>
        </authorList>
    </citation>
    <scope>NUCLEOTIDE SEQUENCE [LARGE SCALE GENOMIC DNA]</scope>
    <source>
        <strain evidence="2 3">FSL S10-1188</strain>
    </source>
</reference>
<keyword evidence="3" id="KW-1185">Reference proteome</keyword>
<dbReference type="Gene3D" id="3.30.70.240">
    <property type="match status" value="1"/>
</dbReference>
<evidence type="ECO:0000259" key="1">
    <source>
        <dbReference type="Pfam" id="PF09186"/>
    </source>
</evidence>
<sequence>MERILATLVSFTISYSQLGKFENALAQKNYSIADKQFTDIVTLSVFVDEDNIDSFLAWMTEVSNGQVHCTLGEKKIL</sequence>
<dbReference type="SUPFAM" id="SSF54980">
    <property type="entry name" value="EF-G C-terminal domain-like"/>
    <property type="match status" value="1"/>
</dbReference>
<name>W7ASP8_9LIST</name>
<gene>
    <name evidence="2" type="ORF">MAQA_10416</name>
</gene>
<evidence type="ECO:0000313" key="3">
    <source>
        <dbReference type="Proteomes" id="UP000019246"/>
    </source>
</evidence>
<dbReference type="InterPro" id="IPR015269">
    <property type="entry name" value="UPF0029_Impact_C"/>
</dbReference>
<evidence type="ECO:0000313" key="2">
    <source>
        <dbReference type="EMBL" id="EUJ18159.1"/>
    </source>
</evidence>
<dbReference type="Proteomes" id="UP000019246">
    <property type="component" value="Unassembled WGS sequence"/>
</dbReference>
<accession>W7ASP8</accession>
<dbReference type="AlphaFoldDB" id="W7ASP8"/>
<proteinExistence type="predicted"/>
<dbReference type="STRING" id="1265818.MAQA_10416"/>
<organism evidence="2 3">
    <name type="scientific">Listeria aquatica FSL S10-1188</name>
    <dbReference type="NCBI Taxonomy" id="1265818"/>
    <lineage>
        <taxon>Bacteria</taxon>
        <taxon>Bacillati</taxon>
        <taxon>Bacillota</taxon>
        <taxon>Bacilli</taxon>
        <taxon>Bacillales</taxon>
        <taxon>Listeriaceae</taxon>
        <taxon>Listeria</taxon>
    </lineage>
</organism>
<dbReference type="EMBL" id="AOCG01000011">
    <property type="protein sequence ID" value="EUJ18159.1"/>
    <property type="molecule type" value="Genomic_DNA"/>
</dbReference>